<keyword evidence="1" id="KW-1185">Reference proteome</keyword>
<dbReference type="Proteomes" id="UP000887578">
    <property type="component" value="Unplaced"/>
</dbReference>
<dbReference type="Gene3D" id="3.40.50.200">
    <property type="entry name" value="Peptidase S8/S53 domain"/>
    <property type="match status" value="1"/>
</dbReference>
<protein>
    <submittedName>
        <fullName evidence="2">Uncharacterized protein</fullName>
    </submittedName>
</protein>
<dbReference type="AlphaFoldDB" id="A0A914PZA2"/>
<name>A0A914PZA2_9BILA</name>
<evidence type="ECO:0000313" key="2">
    <source>
        <dbReference type="WBParaSite" id="PDA_v2.g24197.t1"/>
    </source>
</evidence>
<dbReference type="SUPFAM" id="SSF52743">
    <property type="entry name" value="Subtilisin-like"/>
    <property type="match status" value="1"/>
</dbReference>
<proteinExistence type="predicted"/>
<dbReference type="GO" id="GO:0004252">
    <property type="term" value="F:serine-type endopeptidase activity"/>
    <property type="evidence" value="ECO:0007669"/>
    <property type="project" value="InterPro"/>
</dbReference>
<dbReference type="GO" id="GO:0006508">
    <property type="term" value="P:proteolysis"/>
    <property type="evidence" value="ECO:0007669"/>
    <property type="project" value="InterPro"/>
</dbReference>
<organism evidence="1 2">
    <name type="scientific">Panagrolaimus davidi</name>
    <dbReference type="NCBI Taxonomy" id="227884"/>
    <lineage>
        <taxon>Eukaryota</taxon>
        <taxon>Metazoa</taxon>
        <taxon>Ecdysozoa</taxon>
        <taxon>Nematoda</taxon>
        <taxon>Chromadorea</taxon>
        <taxon>Rhabditida</taxon>
        <taxon>Tylenchina</taxon>
        <taxon>Panagrolaimomorpha</taxon>
        <taxon>Panagrolaimoidea</taxon>
        <taxon>Panagrolaimidae</taxon>
        <taxon>Panagrolaimus</taxon>
    </lineage>
</organism>
<reference evidence="2" key="1">
    <citation type="submission" date="2022-11" db="UniProtKB">
        <authorList>
            <consortium name="WormBaseParasite"/>
        </authorList>
    </citation>
    <scope>IDENTIFICATION</scope>
</reference>
<evidence type="ECO:0000313" key="1">
    <source>
        <dbReference type="Proteomes" id="UP000887578"/>
    </source>
</evidence>
<dbReference type="InterPro" id="IPR036852">
    <property type="entry name" value="Peptidase_S8/S53_dom_sf"/>
</dbReference>
<sequence length="130" mass="14404">MIAQNEVKNYVPKEVTQQREFLQNYQNYDGRGVVIAIIDSGLDVSLDGMQQTTIGSPKVIDCMDFTGAGNVDTSVIKEFNNNNKNNIIGISGRLLNIPSTWINPSGKWHLGIKSLYELCSEEALKNIIVS</sequence>
<accession>A0A914PZA2</accession>
<dbReference type="WBParaSite" id="PDA_v2.g24197.t1">
    <property type="protein sequence ID" value="PDA_v2.g24197.t1"/>
    <property type="gene ID" value="PDA_v2.g24197"/>
</dbReference>